<evidence type="ECO:0000313" key="4">
    <source>
        <dbReference type="Proteomes" id="UP000516072"/>
    </source>
</evidence>
<dbReference type="Proteomes" id="UP000516072">
    <property type="component" value="Chromosome"/>
</dbReference>
<accession>A0A7G1Q8Y7</accession>
<evidence type="ECO:0000256" key="1">
    <source>
        <dbReference type="ARBA" id="ARBA00006547"/>
    </source>
</evidence>
<dbReference type="PRINTS" id="PR01543">
    <property type="entry name" value="ANATRNSFRASE"/>
</dbReference>
<dbReference type="PANTHER" id="PTHR11786:SF0">
    <property type="entry name" value="ARYLAMINE N-ACETYLTRANSFERASE 4-RELATED"/>
    <property type="match status" value="1"/>
</dbReference>
<comment type="similarity">
    <text evidence="1 2">Belongs to the arylamine N-acetyltransferase family.</text>
</comment>
<dbReference type="InterPro" id="IPR038765">
    <property type="entry name" value="Papain-like_cys_pep_sf"/>
</dbReference>
<dbReference type="Gene3D" id="2.40.128.150">
    <property type="entry name" value="Cysteine proteinases"/>
    <property type="match status" value="1"/>
</dbReference>
<keyword evidence="4" id="KW-1185">Reference proteome</keyword>
<dbReference type="SUPFAM" id="SSF54001">
    <property type="entry name" value="Cysteine proteinases"/>
    <property type="match status" value="1"/>
</dbReference>
<dbReference type="EC" id="2.3.1.118" evidence="3"/>
<proteinExistence type="inferred from homology"/>
<dbReference type="Pfam" id="PF00797">
    <property type="entry name" value="Acetyltransf_2"/>
    <property type="match status" value="1"/>
</dbReference>
<evidence type="ECO:0000256" key="2">
    <source>
        <dbReference type="RuleBase" id="RU003452"/>
    </source>
</evidence>
<dbReference type="RefSeq" id="WP_197744955.1">
    <property type="nucleotide sequence ID" value="NZ_LR778175.1"/>
</dbReference>
<dbReference type="AlphaFoldDB" id="A0A7G1Q8Y7"/>
<sequence>MSLEILNNYLKRINWEYSAPKPDLATLTLLQKQHTHHIPFENLNPFLGILVKLDSDSLQRKFLQDHRGGYCFEHSLFFKQILEIIGFKVKGVMGRVWRDNIIVEIPENPRTHMILVVDIDNTLFHVDVGFGGLVPTQPLLLKPDSIQKTTHEDYKFIQDKYEFTLSALVEDQWRVLYTFNLAAQYFSDFEMANWFTATHQKSLFTNHLIVVRRYSDGHYALKDNRLTTYAFNKDPERKYFVLSTEIKEVLQDIFDLPLYNLPGLNEKLTQIIHQEHHKA</sequence>
<dbReference type="GO" id="GO:0046990">
    <property type="term" value="F:N-hydroxyarylamine O-acetyltransferase activity"/>
    <property type="evidence" value="ECO:0007669"/>
    <property type="project" value="UniProtKB-EC"/>
</dbReference>
<evidence type="ECO:0000313" key="3">
    <source>
        <dbReference type="EMBL" id="CAB1275335.1"/>
    </source>
</evidence>
<gene>
    <name evidence="3" type="ORF">NSCAC_0615</name>
</gene>
<keyword evidence="3" id="KW-0808">Transferase</keyword>
<dbReference type="KEGG" id="ntg:NSCAC_0615"/>
<keyword evidence="3" id="KW-0012">Acyltransferase</keyword>
<protein>
    <submittedName>
        <fullName evidence="3">Putative N-hydroxyarylamine O-acetyltransferase</fullName>
        <ecNumber evidence="3">2.3.1.118</ecNumber>
    </submittedName>
</protein>
<dbReference type="Gene3D" id="3.30.2140.10">
    <property type="entry name" value="Arylamine N-acetyltransferase"/>
    <property type="match status" value="1"/>
</dbReference>
<dbReference type="PANTHER" id="PTHR11786">
    <property type="entry name" value="N-HYDROXYARYLAMINE O-ACETYLTRANSFERASE"/>
    <property type="match status" value="1"/>
</dbReference>
<dbReference type="InterPro" id="IPR001447">
    <property type="entry name" value="Arylamine_N-AcTrfase"/>
</dbReference>
<reference evidence="3 4" key="1">
    <citation type="submission" date="2020-03" db="EMBL/GenBank/DDBJ databases">
        <authorList>
            <person name="Picone N."/>
        </authorList>
    </citation>
    <scope>NUCLEOTIDE SEQUENCE [LARGE SCALE GENOMIC DNA]</scope>
    <source>
        <strain evidence="3">NSCAC1</strain>
    </source>
</reference>
<dbReference type="EMBL" id="LR778175">
    <property type="protein sequence ID" value="CAB1275335.1"/>
    <property type="molecule type" value="Genomic_DNA"/>
</dbReference>
<organism evidence="3 4">
    <name type="scientific">Candidatus Nitrosacidococcus tergens</name>
    <dbReference type="NCBI Taxonomy" id="553981"/>
    <lineage>
        <taxon>Bacteria</taxon>
        <taxon>Pseudomonadati</taxon>
        <taxon>Pseudomonadota</taxon>
        <taxon>Gammaproteobacteria</taxon>
        <taxon>Chromatiales</taxon>
        <taxon>Chromatiaceae</taxon>
        <taxon>Candidatus Nitrosacidococcus</taxon>
    </lineage>
</organism>
<name>A0A7G1Q8Y7_9GAMM</name>